<comment type="caution">
    <text evidence="1">The sequence shown here is derived from an EMBL/GenBank/DDBJ whole genome shotgun (WGS) entry which is preliminary data.</text>
</comment>
<organism evidence="1 2">
    <name type="scientific">Quadrisphaera setariae</name>
    <dbReference type="NCBI Taxonomy" id="2593304"/>
    <lineage>
        <taxon>Bacteria</taxon>
        <taxon>Bacillati</taxon>
        <taxon>Actinomycetota</taxon>
        <taxon>Actinomycetes</taxon>
        <taxon>Kineosporiales</taxon>
        <taxon>Kineosporiaceae</taxon>
        <taxon>Quadrisphaera</taxon>
    </lineage>
</organism>
<dbReference type="RefSeq" id="WP_147927673.1">
    <property type="nucleotide sequence ID" value="NZ_VKAC01000011.1"/>
</dbReference>
<evidence type="ECO:0008006" key="3">
    <source>
        <dbReference type="Google" id="ProtNLM"/>
    </source>
</evidence>
<gene>
    <name evidence="1" type="ORF">FMM08_17565</name>
</gene>
<protein>
    <recommendedName>
        <fullName evidence="3">DUF559 domain-containing protein</fullName>
    </recommendedName>
</protein>
<evidence type="ECO:0000313" key="1">
    <source>
        <dbReference type="EMBL" id="TXR52906.1"/>
    </source>
</evidence>
<dbReference type="Proteomes" id="UP000321234">
    <property type="component" value="Unassembled WGS sequence"/>
</dbReference>
<sequence length="295" mass="32589">MAAKTPWPEALPEVFLGSDLVARGVLTRRQLRSDRLRRLMTDVYAPRWVPHDHGLDCRGASLVAPGSARLTGRSLATALGVRLRDAGDAVEFVLPQAERKQPRGGLQLRGAARGPLSGGLWRGVPVTTRERMAFDIAARRPVEDGVADLDAALGAGLFDRRTFCSWLEGRHEDDVVAVREMASLSDGRAGSRPESRLRVRLVRASLGFAIEPQHVVTHLGRFVARVDLAVVELRIAIEYEGSWHGLIADQLARDRQRLDRLREAGWIVVHVTADMMRERGMAVDAVRRAIAQRTA</sequence>
<reference evidence="1 2" key="1">
    <citation type="submission" date="2019-07" db="EMBL/GenBank/DDBJ databases">
        <title>Quadrisphaera sp. strain DD2A genome sequencing and assembly.</title>
        <authorList>
            <person name="Kim I."/>
        </authorList>
    </citation>
    <scope>NUCLEOTIDE SEQUENCE [LARGE SCALE GENOMIC DNA]</scope>
    <source>
        <strain evidence="1 2">DD2A</strain>
    </source>
</reference>
<dbReference type="InterPro" id="IPR011335">
    <property type="entry name" value="Restrct_endonuc-II-like"/>
</dbReference>
<dbReference type="SUPFAM" id="SSF52980">
    <property type="entry name" value="Restriction endonuclease-like"/>
    <property type="match status" value="1"/>
</dbReference>
<dbReference type="OrthoDB" id="3173471at2"/>
<accession>A0A5C8Z7S5</accession>
<dbReference type="AlphaFoldDB" id="A0A5C8Z7S5"/>
<dbReference type="EMBL" id="VKAC01000011">
    <property type="protein sequence ID" value="TXR52906.1"/>
    <property type="molecule type" value="Genomic_DNA"/>
</dbReference>
<evidence type="ECO:0000313" key="2">
    <source>
        <dbReference type="Proteomes" id="UP000321234"/>
    </source>
</evidence>
<keyword evidence="2" id="KW-1185">Reference proteome</keyword>
<dbReference type="Gene3D" id="3.40.960.10">
    <property type="entry name" value="VSR Endonuclease"/>
    <property type="match status" value="1"/>
</dbReference>
<name>A0A5C8Z7S5_9ACTN</name>
<proteinExistence type="predicted"/>